<dbReference type="RefSeq" id="WP_172682350.1">
    <property type="nucleotide sequence ID" value="NZ_CP011000.1"/>
</dbReference>
<reference evidence="1" key="1">
    <citation type="journal article" date="2015" name="Proc. Natl. Acad. Sci. U.S.A.">
        <title>Rhizobial peptidase HrrP cleaves host-encoded signaling peptides and mediates symbiotic compatibility.</title>
        <authorList>
            <person name="Price P.A."/>
            <person name="Tanner H.R."/>
            <person name="Dillon B.A."/>
            <person name="Shabab M."/>
            <person name="Walker G.C."/>
            <person name="Griffitts J.S."/>
        </authorList>
    </citation>
    <scope>NUCLEOTIDE SEQUENCE</scope>
    <source>
        <strain evidence="1">USDA1963</strain>
        <plasmid evidence="1">pHRB800</plasmid>
    </source>
</reference>
<evidence type="ECO:0008006" key="2">
    <source>
        <dbReference type="Google" id="ProtNLM"/>
    </source>
</evidence>
<accession>A0A0D4DD18</accession>
<organism evidence="1">
    <name type="scientific">Rhizobium meliloti</name>
    <name type="common">Ensifer meliloti</name>
    <name type="synonym">Sinorhizobium meliloti</name>
    <dbReference type="NCBI Taxonomy" id="382"/>
    <lineage>
        <taxon>Bacteria</taxon>
        <taxon>Pseudomonadati</taxon>
        <taxon>Pseudomonadota</taxon>
        <taxon>Alphaproteobacteria</taxon>
        <taxon>Hyphomicrobiales</taxon>
        <taxon>Rhizobiaceae</taxon>
        <taxon>Sinorhizobium/Ensifer group</taxon>
        <taxon>Sinorhizobium</taxon>
    </lineage>
</organism>
<sequence>MSFVGTWSYRSLINNPDLSADFNALEFGQGTLVLTELAPRKVGGTIGGPGWSLELTGAVQPGDPVELQFTGKGEVAGETWIYSYRGYVVPNWPNGVDQRDAIVGSVVRDVSHSHGTAVAGYVASWYAVRQ</sequence>
<geneLocation type="plasmid" evidence="1">
    <name>pHRB800</name>
</geneLocation>
<dbReference type="EMBL" id="CP011000">
    <property type="protein sequence ID" value="AJT61587.1"/>
    <property type="molecule type" value="Genomic_DNA"/>
</dbReference>
<evidence type="ECO:0000313" key="1">
    <source>
        <dbReference type="EMBL" id="AJT61587.1"/>
    </source>
</evidence>
<proteinExistence type="predicted"/>
<name>A0A0D4DD18_RHIML</name>
<keyword evidence="1" id="KW-0614">Plasmid</keyword>
<protein>
    <recommendedName>
        <fullName evidence="2">Lipocalin-like domain-containing protein</fullName>
    </recommendedName>
</protein>
<dbReference type="AlphaFoldDB" id="A0A0D4DD18"/>